<dbReference type="InterPro" id="IPR036291">
    <property type="entry name" value="NAD(P)-bd_dom_sf"/>
</dbReference>
<sequence>MSKQVNQIALAEKLTAGTATVGVVGLGYVGLPLVLAYSSAKHSTIGFDIDDTKVDAINRSESYIKHITC</sequence>
<dbReference type="EC" id="1.1.1.136" evidence="2"/>
<keyword evidence="2" id="KW-0560">Oxidoreductase</keyword>
<dbReference type="GO" id="GO:0000271">
    <property type="term" value="P:polysaccharide biosynthetic process"/>
    <property type="evidence" value="ECO:0007669"/>
    <property type="project" value="InterPro"/>
</dbReference>
<reference evidence="2 3" key="1">
    <citation type="submission" date="2019-02" db="EMBL/GenBank/DDBJ databases">
        <title>Deep-cultivation of Planctomycetes and their phenomic and genomic characterization uncovers novel biology.</title>
        <authorList>
            <person name="Wiegand S."/>
            <person name="Jogler M."/>
            <person name="Boedeker C."/>
            <person name="Pinto D."/>
            <person name="Vollmers J."/>
            <person name="Rivas-Marin E."/>
            <person name="Kohn T."/>
            <person name="Peeters S.H."/>
            <person name="Heuer A."/>
            <person name="Rast P."/>
            <person name="Oberbeckmann S."/>
            <person name="Bunk B."/>
            <person name="Jeske O."/>
            <person name="Meyerdierks A."/>
            <person name="Storesund J.E."/>
            <person name="Kallscheuer N."/>
            <person name="Luecker S."/>
            <person name="Lage O.M."/>
            <person name="Pohl T."/>
            <person name="Merkel B.J."/>
            <person name="Hornburger P."/>
            <person name="Mueller R.-W."/>
            <person name="Bruemmer F."/>
            <person name="Labrenz M."/>
            <person name="Spormann A.M."/>
            <person name="Op Den Camp H."/>
            <person name="Overmann J."/>
            <person name="Amann R."/>
            <person name="Jetten M.S.M."/>
            <person name="Mascher T."/>
            <person name="Medema M.H."/>
            <person name="Devos D.P."/>
            <person name="Kaster A.-K."/>
            <person name="Ovreas L."/>
            <person name="Rohde M."/>
            <person name="Galperin M.Y."/>
            <person name="Jogler C."/>
        </authorList>
    </citation>
    <scope>NUCLEOTIDE SEQUENCE [LARGE SCALE GENOMIC DNA]</scope>
    <source>
        <strain evidence="2 3">Poly59</strain>
    </source>
</reference>
<comment type="caution">
    <text evidence="2">The sequence shown here is derived from an EMBL/GenBank/DDBJ whole genome shotgun (WGS) entry which is preliminary data.</text>
</comment>
<feature type="domain" description="UDP-glucose/GDP-mannose dehydrogenase N-terminal" evidence="1">
    <location>
        <begin position="20"/>
        <end position="66"/>
    </location>
</feature>
<dbReference type="RefSeq" id="WP_246151462.1">
    <property type="nucleotide sequence ID" value="NZ_SJPX01000002.1"/>
</dbReference>
<evidence type="ECO:0000259" key="1">
    <source>
        <dbReference type="Pfam" id="PF03721"/>
    </source>
</evidence>
<dbReference type="InterPro" id="IPR028359">
    <property type="entry name" value="UDP_ManNAc/GlcNAc_DH"/>
</dbReference>
<organism evidence="2 3">
    <name type="scientific">Rubripirellula reticaptiva</name>
    <dbReference type="NCBI Taxonomy" id="2528013"/>
    <lineage>
        <taxon>Bacteria</taxon>
        <taxon>Pseudomonadati</taxon>
        <taxon>Planctomycetota</taxon>
        <taxon>Planctomycetia</taxon>
        <taxon>Pirellulales</taxon>
        <taxon>Pirellulaceae</taxon>
        <taxon>Rubripirellula</taxon>
    </lineage>
</organism>
<evidence type="ECO:0000313" key="2">
    <source>
        <dbReference type="EMBL" id="TWU55225.1"/>
    </source>
</evidence>
<dbReference type="SUPFAM" id="SSF51735">
    <property type="entry name" value="NAD(P)-binding Rossmann-fold domains"/>
    <property type="match status" value="1"/>
</dbReference>
<dbReference type="Pfam" id="PF03721">
    <property type="entry name" value="UDPG_MGDP_dh_N"/>
    <property type="match status" value="1"/>
</dbReference>
<dbReference type="Proteomes" id="UP000317977">
    <property type="component" value="Unassembled WGS sequence"/>
</dbReference>
<dbReference type="PANTHER" id="PTHR43491">
    <property type="entry name" value="UDP-N-ACETYL-D-MANNOSAMINE DEHYDROGENASE"/>
    <property type="match status" value="1"/>
</dbReference>
<dbReference type="GO" id="GO:0051287">
    <property type="term" value="F:NAD binding"/>
    <property type="evidence" value="ECO:0007669"/>
    <property type="project" value="InterPro"/>
</dbReference>
<dbReference type="Gene3D" id="3.40.50.720">
    <property type="entry name" value="NAD(P)-binding Rossmann-like Domain"/>
    <property type="match status" value="1"/>
</dbReference>
<evidence type="ECO:0000313" key="3">
    <source>
        <dbReference type="Proteomes" id="UP000317977"/>
    </source>
</evidence>
<proteinExistence type="predicted"/>
<dbReference type="EMBL" id="SJPX01000002">
    <property type="protein sequence ID" value="TWU55225.1"/>
    <property type="molecule type" value="Genomic_DNA"/>
</dbReference>
<dbReference type="PANTHER" id="PTHR43491:SF1">
    <property type="entry name" value="UDP-N-ACETYL-D-MANNOSAMINE DEHYDROGENASE"/>
    <property type="match status" value="1"/>
</dbReference>
<dbReference type="GO" id="GO:0047004">
    <property type="term" value="F:UDP-N-acetylglucosamine 6-dehydrogenase activity"/>
    <property type="evidence" value="ECO:0007669"/>
    <property type="project" value="UniProtKB-EC"/>
</dbReference>
<name>A0A5C6F290_9BACT</name>
<keyword evidence="3" id="KW-1185">Reference proteome</keyword>
<dbReference type="GO" id="GO:0016628">
    <property type="term" value="F:oxidoreductase activity, acting on the CH-CH group of donors, NAD or NADP as acceptor"/>
    <property type="evidence" value="ECO:0007669"/>
    <property type="project" value="InterPro"/>
</dbReference>
<gene>
    <name evidence="2" type="primary">wbpA_1</name>
    <name evidence="2" type="ORF">Poly59_15220</name>
</gene>
<accession>A0A5C6F290</accession>
<protein>
    <submittedName>
        <fullName evidence="2">UDP-N-acetyl-D-glucosamine 6-dehydrogenase</fullName>
        <ecNumber evidence="2">1.1.1.136</ecNumber>
    </submittedName>
</protein>
<dbReference type="AlphaFoldDB" id="A0A5C6F290"/>
<dbReference type="InterPro" id="IPR001732">
    <property type="entry name" value="UDP-Glc/GDP-Man_DH_N"/>
</dbReference>